<accession>A0A1S1NFS2</accession>
<evidence type="ECO:0000313" key="2">
    <source>
        <dbReference type="Proteomes" id="UP000180253"/>
    </source>
</evidence>
<reference evidence="1 2" key="1">
    <citation type="submission" date="2016-10" db="EMBL/GenBank/DDBJ databases">
        <title>Pseudoalteromonas amylolytica sp. nov., isolated from the surface seawater.</title>
        <authorList>
            <person name="Wu Y.-H."/>
            <person name="Cheng H."/>
            <person name="Jin X.-B."/>
            <person name="Wang C.-S."/>
            <person name="Xu X.-W."/>
        </authorList>
    </citation>
    <scope>NUCLEOTIDE SEQUENCE [LARGE SCALE GENOMIC DNA]</scope>
    <source>
        <strain evidence="1 2">JCM 12483</strain>
    </source>
</reference>
<keyword evidence="1" id="KW-0413">Isomerase</keyword>
<dbReference type="InterPro" id="IPR014347">
    <property type="entry name" value="Tautomerase/MIF_sf"/>
</dbReference>
<dbReference type="Pfam" id="PF02962">
    <property type="entry name" value="CHMI"/>
    <property type="match status" value="1"/>
</dbReference>
<name>A0A1S1NFS2_9GAMM</name>
<dbReference type="GO" id="GO:0008704">
    <property type="term" value="F:5-carboxymethyl-2-hydroxymuconate delta-isomerase activity"/>
    <property type="evidence" value="ECO:0007669"/>
    <property type="project" value="InterPro"/>
</dbReference>
<organism evidence="1 2">
    <name type="scientific">Pseudoalteromonas byunsanensis</name>
    <dbReference type="NCBI Taxonomy" id="327939"/>
    <lineage>
        <taxon>Bacteria</taxon>
        <taxon>Pseudomonadati</taxon>
        <taxon>Pseudomonadota</taxon>
        <taxon>Gammaproteobacteria</taxon>
        <taxon>Alteromonadales</taxon>
        <taxon>Pseudoalteromonadaceae</taxon>
        <taxon>Pseudoalteromonas</taxon>
    </lineage>
</organism>
<dbReference type="Gene3D" id="3.30.429.10">
    <property type="entry name" value="Macrophage Migration Inhibitory Factor"/>
    <property type="match status" value="1"/>
</dbReference>
<dbReference type="EMBL" id="MNAN01000009">
    <property type="protein sequence ID" value="OHU97714.1"/>
    <property type="molecule type" value="Genomic_DNA"/>
</dbReference>
<comment type="caution">
    <text evidence="1">The sequence shown here is derived from an EMBL/GenBank/DDBJ whole genome shotgun (WGS) entry which is preliminary data.</text>
</comment>
<gene>
    <name evidence="1" type="ORF">BIW53_01100</name>
</gene>
<keyword evidence="2" id="KW-1185">Reference proteome</keyword>
<dbReference type="Proteomes" id="UP000180253">
    <property type="component" value="Unassembled WGS sequence"/>
</dbReference>
<dbReference type="SUPFAM" id="SSF55331">
    <property type="entry name" value="Tautomerase/MIF"/>
    <property type="match status" value="1"/>
</dbReference>
<sequence length="109" mass="12587">MPHLIIEHSSNLPIPAQQLVDAVHYAAERTELFAPETIKTRTQSTEYFKVDDKKIGFIHIHAHLIEGRTEAQKQLLSNTLLETLQNMVDTNWLLSVHPYDLLPSIYRKN</sequence>
<evidence type="ECO:0000313" key="1">
    <source>
        <dbReference type="EMBL" id="OHU97714.1"/>
    </source>
</evidence>
<protein>
    <submittedName>
        <fullName evidence="1">5-carboxymethyl-2-hydroxymuconate isomerase</fullName>
    </submittedName>
</protein>
<dbReference type="PANTHER" id="PTHR37950:SF1">
    <property type="entry name" value="4-HYDROXYPHENYLACETATE CATABOLISM PROTEIN"/>
    <property type="match status" value="1"/>
</dbReference>
<dbReference type="PANTHER" id="PTHR37950">
    <property type="entry name" value="4-HYDROXYPHENYLACETATE CATABOLISM PROTEIN"/>
    <property type="match status" value="1"/>
</dbReference>
<dbReference type="InterPro" id="IPR004220">
    <property type="entry name" value="5-COMe_2-OHmuconate_Isoase"/>
</dbReference>
<dbReference type="OrthoDB" id="9814215at2"/>
<dbReference type="AlphaFoldDB" id="A0A1S1NFS2"/>
<dbReference type="STRING" id="327939.BIW53_01100"/>
<dbReference type="RefSeq" id="WP_070989813.1">
    <property type="nucleotide sequence ID" value="NZ_CBCSHD010000002.1"/>
</dbReference>
<proteinExistence type="predicted"/>